<keyword evidence="5 9" id="KW-0256">Endoplasmic reticulum</keyword>
<evidence type="ECO:0000256" key="10">
    <source>
        <dbReference type="SAM" id="Phobius"/>
    </source>
</evidence>
<comment type="subcellular location">
    <subcellularLocation>
        <location evidence="1">Endoplasmic reticulum membrane</location>
        <topology evidence="1">Multi-pass membrane protein</topology>
    </subcellularLocation>
</comment>
<evidence type="ECO:0000256" key="3">
    <source>
        <dbReference type="ARBA" id="ARBA00022448"/>
    </source>
</evidence>
<reference evidence="12" key="1">
    <citation type="journal article" date="2023" name="Mol. Phylogenet. Evol.">
        <title>Genome-scale phylogeny and comparative genomics of the fungal order Sordariales.</title>
        <authorList>
            <person name="Hensen N."/>
            <person name="Bonometti L."/>
            <person name="Westerberg I."/>
            <person name="Brannstrom I.O."/>
            <person name="Guillou S."/>
            <person name="Cros-Aarteil S."/>
            <person name="Calhoun S."/>
            <person name="Haridas S."/>
            <person name="Kuo A."/>
            <person name="Mondo S."/>
            <person name="Pangilinan J."/>
            <person name="Riley R."/>
            <person name="LaButti K."/>
            <person name="Andreopoulos B."/>
            <person name="Lipzen A."/>
            <person name="Chen C."/>
            <person name="Yan M."/>
            <person name="Daum C."/>
            <person name="Ng V."/>
            <person name="Clum A."/>
            <person name="Steindorff A."/>
            <person name="Ohm R.A."/>
            <person name="Martin F."/>
            <person name="Silar P."/>
            <person name="Natvig D.O."/>
            <person name="Lalanne C."/>
            <person name="Gautier V."/>
            <person name="Ament-Velasquez S.L."/>
            <person name="Kruys A."/>
            <person name="Hutchinson M.I."/>
            <person name="Powell A.J."/>
            <person name="Barry K."/>
            <person name="Miller A.N."/>
            <person name="Grigoriev I.V."/>
            <person name="Debuchy R."/>
            <person name="Gladieux P."/>
            <person name="Hiltunen Thoren M."/>
            <person name="Johannesson H."/>
        </authorList>
    </citation>
    <scope>NUCLEOTIDE SEQUENCE</scope>
    <source>
        <strain evidence="12">PSN293</strain>
    </source>
</reference>
<evidence type="ECO:0000256" key="11">
    <source>
        <dbReference type="SAM" id="SignalP"/>
    </source>
</evidence>
<evidence type="ECO:0000256" key="1">
    <source>
        <dbReference type="ARBA" id="ARBA00004477"/>
    </source>
</evidence>
<dbReference type="GO" id="GO:0005789">
    <property type="term" value="C:endoplasmic reticulum membrane"/>
    <property type="evidence" value="ECO:0007669"/>
    <property type="project" value="UniProtKB-SubCell"/>
</dbReference>
<dbReference type="PANTHER" id="PTHR42650:SF1">
    <property type="entry name" value="GUIDED ENTRY OF TAIL-ANCHORED PROTEINS FACTOR 1"/>
    <property type="match status" value="1"/>
</dbReference>
<dbReference type="Gene3D" id="1.10.287.660">
    <property type="entry name" value="Helix hairpin bin"/>
    <property type="match status" value="1"/>
</dbReference>
<sequence>MPSLLLVVFLVELAIQLINTVGATTINNLLWHLILSFPSSLSNEFAAQRKKQKDYLVVRRDLKATSSQDEFAKWAKLRRQHDRLLEDLEKQKASLDATRAKFDRTLTTVRMVSTKGMQWFLPFWYSKEPMFWLPHGWFPYYVEWFVSFPRAPIGSVSIVMWQAACSNFVALVFTTLVAIYGLAVAGKQEQRQAQAVPAGSGKTESKKGQ</sequence>
<evidence type="ECO:0000256" key="9">
    <source>
        <dbReference type="HAMAP-Rule" id="MF_03113"/>
    </source>
</evidence>
<dbReference type="FunFam" id="1.10.287.660:FF:000006">
    <property type="entry name" value="Protein GET1"/>
    <property type="match status" value="1"/>
</dbReference>
<evidence type="ECO:0000256" key="8">
    <source>
        <dbReference type="ARBA" id="ARBA00023136"/>
    </source>
</evidence>
<evidence type="ECO:0000313" key="12">
    <source>
        <dbReference type="EMBL" id="KAK4214458.1"/>
    </source>
</evidence>
<gene>
    <name evidence="9" type="primary">GET1</name>
    <name evidence="12" type="ORF">QBC37DRAFT_283731</name>
</gene>
<keyword evidence="13" id="KW-1185">Reference proteome</keyword>
<feature type="topological domain" description="Cytoplasmic" evidence="9">
    <location>
        <begin position="173"/>
        <end position="209"/>
    </location>
</feature>
<keyword evidence="11" id="KW-0732">Signal</keyword>
<feature type="chain" id="PRO_5043048565" evidence="11">
    <location>
        <begin position="21"/>
        <end position="209"/>
    </location>
</feature>
<reference evidence="12" key="2">
    <citation type="submission" date="2023-05" db="EMBL/GenBank/DDBJ databases">
        <authorList>
            <consortium name="Lawrence Berkeley National Laboratory"/>
            <person name="Steindorff A."/>
            <person name="Hensen N."/>
            <person name="Bonometti L."/>
            <person name="Westerberg I."/>
            <person name="Brannstrom I.O."/>
            <person name="Guillou S."/>
            <person name="Cros-Aarteil S."/>
            <person name="Calhoun S."/>
            <person name="Haridas S."/>
            <person name="Kuo A."/>
            <person name="Mondo S."/>
            <person name="Pangilinan J."/>
            <person name="Riley R."/>
            <person name="Labutti K."/>
            <person name="Andreopoulos B."/>
            <person name="Lipzen A."/>
            <person name="Chen C."/>
            <person name="Yanf M."/>
            <person name="Daum C."/>
            <person name="Ng V."/>
            <person name="Clum A."/>
            <person name="Ohm R."/>
            <person name="Martin F."/>
            <person name="Silar P."/>
            <person name="Natvig D."/>
            <person name="Lalanne C."/>
            <person name="Gautier V."/>
            <person name="Ament-Velasquez S.L."/>
            <person name="Kruys A."/>
            <person name="Hutchinson M.I."/>
            <person name="Powell A.J."/>
            <person name="Barry K."/>
            <person name="Miller A.N."/>
            <person name="Grigoriev I.V."/>
            <person name="Debuchy R."/>
            <person name="Gladieux P."/>
            <person name="Thoren M.H."/>
            <person name="Johannesson H."/>
        </authorList>
    </citation>
    <scope>NUCLEOTIDE SEQUENCE</scope>
    <source>
        <strain evidence="12">PSN293</strain>
    </source>
</reference>
<accession>A0AAN6Y876</accession>
<feature type="topological domain" description="Lumenal" evidence="9">
    <location>
        <begin position="1"/>
        <end position="4"/>
    </location>
</feature>
<keyword evidence="3 9" id="KW-0813">Transport</keyword>
<comment type="similarity">
    <text evidence="2 9">Belongs to the WRB/GET1 family.</text>
</comment>
<evidence type="ECO:0000256" key="7">
    <source>
        <dbReference type="ARBA" id="ARBA00023054"/>
    </source>
</evidence>
<dbReference type="PANTHER" id="PTHR42650">
    <property type="entry name" value="TAIL-ANCHORED PROTEIN INSERTION RECEPTOR WRB"/>
    <property type="match status" value="1"/>
</dbReference>
<comment type="caution">
    <text evidence="12">The sequence shown here is derived from an EMBL/GenBank/DDBJ whole genome shotgun (WGS) entry which is preliminary data.</text>
</comment>
<dbReference type="GO" id="GO:0043495">
    <property type="term" value="F:protein-membrane adaptor activity"/>
    <property type="evidence" value="ECO:0007669"/>
    <property type="project" value="TreeGrafter"/>
</dbReference>
<dbReference type="Proteomes" id="UP001301769">
    <property type="component" value="Unassembled WGS sequence"/>
</dbReference>
<dbReference type="HAMAP" id="MF_03113">
    <property type="entry name" value="Get1"/>
    <property type="match status" value="1"/>
</dbReference>
<keyword evidence="4 9" id="KW-0812">Transmembrane</keyword>
<feature type="signal peptide" evidence="11">
    <location>
        <begin position="1"/>
        <end position="20"/>
    </location>
</feature>
<name>A0AAN6Y876_9PEZI</name>
<dbReference type="GO" id="GO:0071816">
    <property type="term" value="P:tail-anchored membrane protein insertion into ER membrane"/>
    <property type="evidence" value="ECO:0007669"/>
    <property type="project" value="InterPro"/>
</dbReference>
<dbReference type="InterPro" id="IPR027538">
    <property type="entry name" value="Get1_fungi"/>
</dbReference>
<dbReference type="AlphaFoldDB" id="A0AAN6Y876"/>
<dbReference type="GO" id="GO:0043529">
    <property type="term" value="C:GET complex"/>
    <property type="evidence" value="ECO:0007669"/>
    <property type="project" value="InterPro"/>
</dbReference>
<evidence type="ECO:0000256" key="5">
    <source>
        <dbReference type="ARBA" id="ARBA00022824"/>
    </source>
</evidence>
<keyword evidence="8 9" id="KW-0472">Membrane</keyword>
<proteinExistence type="inferred from homology"/>
<dbReference type="EMBL" id="MU858093">
    <property type="protein sequence ID" value="KAK4214458.1"/>
    <property type="molecule type" value="Genomic_DNA"/>
</dbReference>
<keyword evidence="7 9" id="KW-0175">Coiled coil</keyword>
<feature type="transmembrane region" description="Helical" evidence="10">
    <location>
        <begin position="159"/>
        <end position="183"/>
    </location>
</feature>
<organism evidence="12 13">
    <name type="scientific">Rhypophila decipiens</name>
    <dbReference type="NCBI Taxonomy" id="261697"/>
    <lineage>
        <taxon>Eukaryota</taxon>
        <taxon>Fungi</taxon>
        <taxon>Dikarya</taxon>
        <taxon>Ascomycota</taxon>
        <taxon>Pezizomycotina</taxon>
        <taxon>Sordariomycetes</taxon>
        <taxon>Sordariomycetidae</taxon>
        <taxon>Sordariales</taxon>
        <taxon>Naviculisporaceae</taxon>
        <taxon>Rhypophila</taxon>
    </lineage>
</organism>
<feature type="coiled-coil region" evidence="9">
    <location>
        <begin position="78"/>
        <end position="105"/>
    </location>
</feature>
<dbReference type="InterPro" id="IPR028945">
    <property type="entry name" value="Get1"/>
</dbReference>
<evidence type="ECO:0000256" key="6">
    <source>
        <dbReference type="ARBA" id="ARBA00022989"/>
    </source>
</evidence>
<dbReference type="InterPro" id="IPR029012">
    <property type="entry name" value="Helix_hairpin_bin_sf"/>
</dbReference>
<dbReference type="Pfam" id="PF04420">
    <property type="entry name" value="CHD5"/>
    <property type="match status" value="1"/>
</dbReference>
<evidence type="ECO:0000256" key="2">
    <source>
        <dbReference type="ARBA" id="ARBA00010799"/>
    </source>
</evidence>
<protein>
    <submittedName>
        <fullName evidence="12">CHD5-like protein-domain-containing protein</fullName>
    </submittedName>
</protein>
<comment type="caution">
    <text evidence="9">Lacks conserved residue(s) required for the propagation of feature annotation.</text>
</comment>
<evidence type="ECO:0000256" key="4">
    <source>
        <dbReference type="ARBA" id="ARBA00022692"/>
    </source>
</evidence>
<keyword evidence="6 9" id="KW-1133">Transmembrane helix</keyword>
<evidence type="ECO:0000313" key="13">
    <source>
        <dbReference type="Proteomes" id="UP001301769"/>
    </source>
</evidence>